<feature type="domain" description="DUF4185" evidence="1">
    <location>
        <begin position="145"/>
        <end position="433"/>
    </location>
</feature>
<evidence type="ECO:0000259" key="1">
    <source>
        <dbReference type="Pfam" id="PF13810"/>
    </source>
</evidence>
<accession>A0A0M4MCF6</accession>
<name>A0A0M4MCF6_9ACTN</name>
<dbReference type="EMBL" id="CP012390">
    <property type="protein sequence ID" value="ALE19171.1"/>
    <property type="molecule type" value="Genomic_DNA"/>
</dbReference>
<dbReference type="OrthoDB" id="284233at2"/>
<evidence type="ECO:0000313" key="2">
    <source>
        <dbReference type="EMBL" id="ALE19171.1"/>
    </source>
</evidence>
<dbReference type="KEGG" id="cbq:AL705_05710"/>
<dbReference type="STRING" id="1528099.AL705_05710"/>
<gene>
    <name evidence="2" type="ORF">AL705_05710</name>
</gene>
<reference evidence="2 3" key="1">
    <citation type="journal article" date="2015" name="Genome Announc.">
        <title>Complete Genome Sequences for Two Strains of a Novel Fastidious, Partially Acid-Fast, Gram-Positive Corynebacterineae Bacterium, Derived from Human Clinical Samples.</title>
        <authorList>
            <person name="Nicholson A.C."/>
            <person name="Bell M."/>
            <person name="Humrighouse B.W."/>
            <person name="McQuiston J.R."/>
        </authorList>
    </citation>
    <scope>NUCLEOTIDE SEQUENCE [LARGE SCALE GENOMIC DNA]</scope>
    <source>
        <strain evidence="2 3">X1698</strain>
    </source>
</reference>
<evidence type="ECO:0000313" key="3">
    <source>
        <dbReference type="Proteomes" id="UP000068137"/>
    </source>
</evidence>
<dbReference type="AlphaFoldDB" id="A0A0M4MCF6"/>
<proteinExistence type="predicted"/>
<dbReference type="InterPro" id="IPR025442">
    <property type="entry name" value="DUF4185"/>
</dbReference>
<dbReference type="RefSeq" id="WP_053962194.1">
    <property type="nucleotide sequence ID" value="NZ_CP012390.1"/>
</dbReference>
<organism evidence="2 3">
    <name type="scientific">Lawsonella clevelandensis</name>
    <dbReference type="NCBI Taxonomy" id="1528099"/>
    <lineage>
        <taxon>Bacteria</taxon>
        <taxon>Bacillati</taxon>
        <taxon>Actinomycetota</taxon>
        <taxon>Actinomycetes</taxon>
        <taxon>Mycobacteriales</taxon>
        <taxon>Lawsonellaceae</taxon>
        <taxon>Lawsonella</taxon>
    </lineage>
</organism>
<sequence length="439" mass="48577">MTLHRRLLRTTALSLGVISTLGLTLLSPTTPAAANHLNRVLRSQPMPIGQARPVTDSALAQRDLPQVAQVPSWLTEGRSRTADALHTNFQAPVIPVPTLPLVPDPVPLRNGRTGLVVLPPYPYGGTFKVGVFPLLGVSCLPCRNADVWGGDVAVSWDDGKGGTFVIFGDTIGLNYYGNRRMRSNTLAFTHDLAYGDGLQLERWEVGKDGKAREAIHSAHINGFERSKIPTGAFSYKGVQYVGWQSVSRLVGDSRKWLTSRSGISASYDHGKTWQTILIRPQGNYAKFQQVSFAKRGDYLYEFGSRQGREVGGLAVARVPLSKVGDLSAREYWTGLRWTKNAPQRAFNVMAFIHGELSVQWDPLFRRFNMLRMQDGGVILSTSLDGVLWSPGREIYSTGSSTYSAYAPQLLPNRRGPNLFFLLSIWEDYNVVTMYTPLGF</sequence>
<dbReference type="Pfam" id="PF13810">
    <property type="entry name" value="DUF4185"/>
    <property type="match status" value="1"/>
</dbReference>
<protein>
    <recommendedName>
        <fullName evidence="1">DUF4185 domain-containing protein</fullName>
    </recommendedName>
</protein>
<dbReference type="Proteomes" id="UP000068137">
    <property type="component" value="Chromosome"/>
</dbReference>